<comment type="caution">
    <text evidence="2">The sequence shown here is derived from an EMBL/GenBank/DDBJ whole genome shotgun (WGS) entry which is preliminary data.</text>
</comment>
<accession>A0A1Y1S6Y0</accession>
<gene>
    <name evidence="2" type="ORF">ECANGB1_1568</name>
</gene>
<keyword evidence="1" id="KW-1133">Transmembrane helix</keyword>
<evidence type="ECO:0000313" key="2">
    <source>
        <dbReference type="EMBL" id="ORD93772.1"/>
    </source>
</evidence>
<dbReference type="Proteomes" id="UP000192639">
    <property type="component" value="Unassembled WGS sequence"/>
</dbReference>
<protein>
    <submittedName>
        <fullName evidence="2">Uncharacterized protein</fullName>
    </submittedName>
</protein>
<sequence>MKYSLYWATTSNSSSRFILKSFSVIPREDRVLITKLIVFSFSVAISLYLSCNAVLDRGVPLKPLSLNIITFVLVLLRIISPIESFNRLSLSILSVSSVI</sequence>
<evidence type="ECO:0000256" key="1">
    <source>
        <dbReference type="SAM" id="Phobius"/>
    </source>
</evidence>
<evidence type="ECO:0000313" key="3">
    <source>
        <dbReference type="Proteomes" id="UP000192639"/>
    </source>
</evidence>
<dbReference type="EMBL" id="LWDP01000049">
    <property type="protein sequence ID" value="ORD93772.1"/>
    <property type="molecule type" value="Genomic_DNA"/>
</dbReference>
<organism evidence="2 3">
    <name type="scientific">Enterospora canceri</name>
    <dbReference type="NCBI Taxonomy" id="1081671"/>
    <lineage>
        <taxon>Eukaryota</taxon>
        <taxon>Fungi</taxon>
        <taxon>Fungi incertae sedis</taxon>
        <taxon>Microsporidia</taxon>
        <taxon>Enterocytozoonidae</taxon>
        <taxon>Enterospora</taxon>
    </lineage>
</organism>
<dbReference type="AlphaFoldDB" id="A0A1Y1S6Y0"/>
<keyword evidence="3" id="KW-1185">Reference proteome</keyword>
<keyword evidence="1" id="KW-0812">Transmembrane</keyword>
<keyword evidence="1" id="KW-0472">Membrane</keyword>
<name>A0A1Y1S6Y0_9MICR</name>
<proteinExistence type="predicted"/>
<dbReference type="VEuPathDB" id="MicrosporidiaDB:ECANGB1_1568"/>
<feature type="transmembrane region" description="Helical" evidence="1">
    <location>
        <begin position="36"/>
        <end position="55"/>
    </location>
</feature>
<feature type="transmembrane region" description="Helical" evidence="1">
    <location>
        <begin position="61"/>
        <end position="79"/>
    </location>
</feature>
<reference evidence="2 3" key="1">
    <citation type="journal article" date="2017" name="Environ. Microbiol.">
        <title>Decay of the glycolytic pathway and adaptation to intranuclear parasitism within Enterocytozoonidae microsporidia.</title>
        <authorList>
            <person name="Wiredu Boakye D."/>
            <person name="Jaroenlak P."/>
            <person name="Prachumwat A."/>
            <person name="Williams T.A."/>
            <person name="Bateman K.S."/>
            <person name="Itsathitphaisarn O."/>
            <person name="Sritunyalucksana K."/>
            <person name="Paszkiewicz K.H."/>
            <person name="Moore K.A."/>
            <person name="Stentiford G.D."/>
            <person name="Williams B.A."/>
        </authorList>
    </citation>
    <scope>NUCLEOTIDE SEQUENCE [LARGE SCALE GENOMIC DNA]</scope>
    <source>
        <strain evidence="2 3">GB1</strain>
    </source>
</reference>